<reference evidence="3" key="1">
    <citation type="journal article" date="2015" name="Nat. Genet.">
        <title>The genome and transcriptome of the zoonotic hookworm Ancylostoma ceylanicum identify infection-specific gene families.</title>
        <authorList>
            <person name="Schwarz E.M."/>
            <person name="Hu Y."/>
            <person name="Antoshechkin I."/>
            <person name="Miller M.M."/>
            <person name="Sternberg P.W."/>
            <person name="Aroian R.V."/>
        </authorList>
    </citation>
    <scope>NUCLEOTIDE SEQUENCE</scope>
    <source>
        <strain evidence="3">HY135</strain>
    </source>
</reference>
<keyword evidence="3" id="KW-1185">Reference proteome</keyword>
<dbReference type="Proteomes" id="UP000024635">
    <property type="component" value="Unassembled WGS sequence"/>
</dbReference>
<name>A0A016X0B7_9BILA</name>
<dbReference type="OrthoDB" id="5837974at2759"/>
<evidence type="ECO:0000313" key="3">
    <source>
        <dbReference type="Proteomes" id="UP000024635"/>
    </source>
</evidence>
<evidence type="ECO:0000313" key="2">
    <source>
        <dbReference type="EMBL" id="EYC44952.1"/>
    </source>
</evidence>
<keyword evidence="1" id="KW-0812">Transmembrane</keyword>
<dbReference type="STRING" id="53326.A0A016X0B7"/>
<comment type="caution">
    <text evidence="2">The sequence shown here is derived from an EMBL/GenBank/DDBJ whole genome shotgun (WGS) entry which is preliminary data.</text>
</comment>
<protein>
    <submittedName>
        <fullName evidence="2">Uncharacterized protein</fullName>
    </submittedName>
</protein>
<dbReference type="AlphaFoldDB" id="A0A016X0B7"/>
<proteinExistence type="predicted"/>
<organism evidence="2 3">
    <name type="scientific">Ancylostoma ceylanicum</name>
    <dbReference type="NCBI Taxonomy" id="53326"/>
    <lineage>
        <taxon>Eukaryota</taxon>
        <taxon>Metazoa</taxon>
        <taxon>Ecdysozoa</taxon>
        <taxon>Nematoda</taxon>
        <taxon>Chromadorea</taxon>
        <taxon>Rhabditida</taxon>
        <taxon>Rhabditina</taxon>
        <taxon>Rhabditomorpha</taxon>
        <taxon>Strongyloidea</taxon>
        <taxon>Ancylostomatidae</taxon>
        <taxon>Ancylostomatinae</taxon>
        <taxon>Ancylostoma</taxon>
    </lineage>
</organism>
<keyword evidence="1" id="KW-1133">Transmembrane helix</keyword>
<gene>
    <name evidence="2" type="primary">Acey_s0444.g1562</name>
    <name evidence="2" type="synonym">Acey-Y54G9A.7</name>
    <name evidence="2" type="ORF">Y032_0444g1562</name>
</gene>
<feature type="transmembrane region" description="Helical" evidence="1">
    <location>
        <begin position="144"/>
        <end position="169"/>
    </location>
</feature>
<dbReference type="EMBL" id="JARK01000044">
    <property type="protein sequence ID" value="EYC44952.1"/>
    <property type="molecule type" value="Genomic_DNA"/>
</dbReference>
<sequence length="185" mass="21112">MPCSCSYLKPEVRLVMRLQWASMAVTRLRPRRARCEPLCSGRNPLRDIKLWGFLDSRFAAASTILSAKKEWSDELAPTGRKRYPHWSRLMSLEELYGIPKGDYIDKKAGLAGEEDAAKIKQLKMDYDNSLCSRRRKKIFIETKLFAHSSNVGLSMSVFGIPAVLVLRFFEGDHSPSRSWAFIPAL</sequence>
<accession>A0A016X0B7</accession>
<keyword evidence="1" id="KW-0472">Membrane</keyword>
<evidence type="ECO:0000256" key="1">
    <source>
        <dbReference type="SAM" id="Phobius"/>
    </source>
</evidence>